<dbReference type="eggNOG" id="COG0221">
    <property type="taxonomic scope" value="Bacteria"/>
</dbReference>
<evidence type="ECO:0000256" key="4">
    <source>
        <dbReference type="ARBA" id="ARBA00022801"/>
    </source>
</evidence>
<keyword evidence="4" id="KW-0378">Hydrolase</keyword>
<reference evidence="6 7" key="1">
    <citation type="journal article" date="2013" name="Genome Announc.">
        <title>The Draft Genome Sequence of Sphingomonas paucimobilis Strain HER1398 (Proteobacteria), Host to the Giant PAU Phage, Indicates That It Is a Member of the Genus Sphingobacterium (Bacteroidetes).</title>
        <authorList>
            <person name="White R.A.III."/>
            <person name="Suttle C.A."/>
        </authorList>
    </citation>
    <scope>NUCLEOTIDE SEQUENCE [LARGE SCALE GENOMIC DNA]</scope>
    <source>
        <strain evidence="6 7">HER1398</strain>
    </source>
</reference>
<accession>U2HC11</accession>
<protein>
    <recommendedName>
        <fullName evidence="2">inorganic diphosphatase</fullName>
        <ecNumber evidence="2">3.6.1.1</ecNumber>
    </recommendedName>
</protein>
<gene>
    <name evidence="6" type="ORF">M472_10920</name>
</gene>
<evidence type="ECO:0000256" key="2">
    <source>
        <dbReference type="ARBA" id="ARBA00012146"/>
    </source>
</evidence>
<dbReference type="GO" id="GO:0000287">
    <property type="term" value="F:magnesium ion binding"/>
    <property type="evidence" value="ECO:0007669"/>
    <property type="project" value="InterPro"/>
</dbReference>
<dbReference type="GO" id="GO:0005737">
    <property type="term" value="C:cytoplasm"/>
    <property type="evidence" value="ECO:0007669"/>
    <property type="project" value="InterPro"/>
</dbReference>
<dbReference type="GO" id="GO:0004427">
    <property type="term" value="F:inorganic diphosphate phosphatase activity"/>
    <property type="evidence" value="ECO:0007669"/>
    <property type="project" value="UniProtKB-EC"/>
</dbReference>
<dbReference type="Proteomes" id="UP000016584">
    <property type="component" value="Unassembled WGS sequence"/>
</dbReference>
<keyword evidence="5" id="KW-0460">Magnesium</keyword>
<dbReference type="GO" id="GO:0006796">
    <property type="term" value="P:phosphate-containing compound metabolic process"/>
    <property type="evidence" value="ECO:0007669"/>
    <property type="project" value="InterPro"/>
</dbReference>
<dbReference type="AlphaFoldDB" id="U2HC11"/>
<dbReference type="PROSITE" id="PS00387">
    <property type="entry name" value="PPASE"/>
    <property type="match status" value="1"/>
</dbReference>
<dbReference type="OrthoDB" id="5187599at2"/>
<evidence type="ECO:0000313" key="6">
    <source>
        <dbReference type="EMBL" id="ERJ59286.1"/>
    </source>
</evidence>
<dbReference type="PATRIC" id="fig|1346330.5.peg.2620"/>
<dbReference type="Pfam" id="PF00719">
    <property type="entry name" value="Pyrophosphatase"/>
    <property type="match status" value="1"/>
</dbReference>
<dbReference type="InterPro" id="IPR008162">
    <property type="entry name" value="Pyrophosphatase"/>
</dbReference>
<name>U2HC11_9SPHI</name>
<keyword evidence="7" id="KW-1185">Reference proteome</keyword>
<comment type="caution">
    <text evidence="6">The sequence shown here is derived from an EMBL/GenBank/DDBJ whole genome shotgun (WGS) entry which is preliminary data.</text>
</comment>
<evidence type="ECO:0000313" key="7">
    <source>
        <dbReference type="Proteomes" id="UP000016584"/>
    </source>
</evidence>
<evidence type="ECO:0000256" key="5">
    <source>
        <dbReference type="ARBA" id="ARBA00022842"/>
    </source>
</evidence>
<proteinExistence type="predicted"/>
<dbReference type="SUPFAM" id="SSF50324">
    <property type="entry name" value="Inorganic pyrophosphatase"/>
    <property type="match status" value="1"/>
</dbReference>
<dbReference type="InterPro" id="IPR036649">
    <property type="entry name" value="Pyrophosphatase_sf"/>
</dbReference>
<evidence type="ECO:0000256" key="3">
    <source>
        <dbReference type="ARBA" id="ARBA00022723"/>
    </source>
</evidence>
<dbReference type="EC" id="3.6.1.1" evidence="2"/>
<sequence>MDILSVTIETPAGSSQKFNFDPLNGRMVLKKVLPAGMVFPFDFGFIPGTMGEDGDPLDVIVISEFSTFPGCSLECRIVGAFVIHQSESSKSTKSIRNDRIIAIPVESAIYSKVTTIKDLHQQVIADLEAFFVNYIELEGKSLKVEKRISAKRAVRLVEKSKNISFKDLLFEIFVPLTTQEGKSFPDRYYDDLKNLLLNEFGGVTVYHRSPATGAWDGNKTGIDQDQLIVFEVMSLSAEKKFWDTLKHELEMQFHQDEILIRSSRINRLI</sequence>
<dbReference type="Gene3D" id="3.90.80.10">
    <property type="entry name" value="Inorganic pyrophosphatase"/>
    <property type="match status" value="1"/>
</dbReference>
<comment type="cofactor">
    <cofactor evidence="1">
        <name>Mg(2+)</name>
        <dbReference type="ChEBI" id="CHEBI:18420"/>
    </cofactor>
</comment>
<organism evidence="6 7">
    <name type="scientific">Sphingobacterium paucimobilis HER1398</name>
    <dbReference type="NCBI Taxonomy" id="1346330"/>
    <lineage>
        <taxon>Bacteria</taxon>
        <taxon>Pseudomonadati</taxon>
        <taxon>Bacteroidota</taxon>
        <taxon>Sphingobacteriia</taxon>
        <taxon>Sphingobacteriales</taxon>
        <taxon>Sphingobacteriaceae</taxon>
        <taxon>Sphingobacterium</taxon>
    </lineage>
</organism>
<dbReference type="PANTHER" id="PTHR10286">
    <property type="entry name" value="INORGANIC PYROPHOSPHATASE"/>
    <property type="match status" value="1"/>
</dbReference>
<dbReference type="RefSeq" id="WP_021070780.1">
    <property type="nucleotide sequence ID" value="NZ_ATDL01000015.1"/>
</dbReference>
<dbReference type="STRING" id="1346330.M472_10920"/>
<keyword evidence="3" id="KW-0479">Metal-binding</keyword>
<dbReference type="EMBL" id="ATDL01000015">
    <property type="protein sequence ID" value="ERJ59286.1"/>
    <property type="molecule type" value="Genomic_DNA"/>
</dbReference>
<evidence type="ECO:0000256" key="1">
    <source>
        <dbReference type="ARBA" id="ARBA00001946"/>
    </source>
</evidence>